<dbReference type="PANTHER" id="PTHR48207:SF3">
    <property type="entry name" value="SUCCINATE--HYDROXYMETHYLGLUTARATE COA-TRANSFERASE"/>
    <property type="match status" value="1"/>
</dbReference>
<dbReference type="InterPro" id="IPR044855">
    <property type="entry name" value="CoA-Trfase_III_dom3_sf"/>
</dbReference>
<dbReference type="Gene3D" id="3.30.1540.10">
    <property type="entry name" value="formyl-coa transferase, domain 3"/>
    <property type="match status" value="1"/>
</dbReference>
<dbReference type="InterPro" id="IPR023606">
    <property type="entry name" value="CoA-Trfase_III_dom_1_sf"/>
</dbReference>
<evidence type="ECO:0000313" key="4">
    <source>
        <dbReference type="Proteomes" id="UP001369736"/>
    </source>
</evidence>
<reference evidence="3 4" key="1">
    <citation type="submission" date="2024-03" db="EMBL/GenBank/DDBJ databases">
        <title>Actinomycetospora sp. OC33-EN07, a novel actinomycete isolated from wild orchid (Aerides multiflora).</title>
        <authorList>
            <person name="Suriyachadkun C."/>
        </authorList>
    </citation>
    <scope>NUCLEOTIDE SEQUENCE [LARGE SCALE GENOMIC DNA]</scope>
    <source>
        <strain evidence="3 4">OC33-EN07</strain>
    </source>
</reference>
<sequence length="428" mass="46211">MGGPLTGVRVLDLSAMLSGPWAADLLGDQGADVIKVEPPGAGDHVRALRNQTHGLASMFVNVNRSKRSLTLNLKHEEGVAILRRLVASADVLVQNFRPGVVERLGISYEDLRAVNPRLVYLSISGFGESGPYADRRVYDPIVQALSGLTTVQAGSDTARPRLIRTVLPDKLTAMAGAQAISAALVARARTGEGQHVRLSMLDTVVSFLWATDMNAYTFADRPVEPERAASFIDLIYETADDYITVSTMKDGEWRAFCQAADRPDLLADDRFDSAAKRDENVDERLACIQEVLRERPAADWLRILPEHGVPCAPALRRHELIDHPQIRASGTVVETEHPVAGRLRQARPAPRFSDTPVDPPRGAPLLGQHNDELLAELGLDRAAVDRLVAAGVVGEENRAQGTAPGTVPGTEPPPAPARDADAVMTRGA</sequence>
<keyword evidence="4" id="KW-1185">Reference proteome</keyword>
<keyword evidence="1 3" id="KW-0808">Transferase</keyword>
<dbReference type="EC" id="2.8.3.-" evidence="3"/>
<dbReference type="RefSeq" id="WP_337702277.1">
    <property type="nucleotide sequence ID" value="NZ_JBBEGM010000003.1"/>
</dbReference>
<dbReference type="Pfam" id="PF02515">
    <property type="entry name" value="CoA_transf_3"/>
    <property type="match status" value="1"/>
</dbReference>
<evidence type="ECO:0000313" key="3">
    <source>
        <dbReference type="EMBL" id="MEJ2861522.1"/>
    </source>
</evidence>
<comment type="caution">
    <text evidence="3">The sequence shown here is derived from an EMBL/GenBank/DDBJ whole genome shotgun (WGS) entry which is preliminary data.</text>
</comment>
<accession>A0ABU8M3A6</accession>
<feature type="region of interest" description="Disordered" evidence="2">
    <location>
        <begin position="395"/>
        <end position="428"/>
    </location>
</feature>
<organism evidence="3 4">
    <name type="scientific">Actinomycetospora flava</name>
    <dbReference type="NCBI Taxonomy" id="3129232"/>
    <lineage>
        <taxon>Bacteria</taxon>
        <taxon>Bacillati</taxon>
        <taxon>Actinomycetota</taxon>
        <taxon>Actinomycetes</taxon>
        <taxon>Pseudonocardiales</taxon>
        <taxon>Pseudonocardiaceae</taxon>
        <taxon>Actinomycetospora</taxon>
    </lineage>
</organism>
<protein>
    <submittedName>
        <fullName evidence="3">CoA transferase</fullName>
        <ecNumber evidence="3">2.8.3.-</ecNumber>
    </submittedName>
</protein>
<dbReference type="InterPro" id="IPR003673">
    <property type="entry name" value="CoA-Trfase_fam_III"/>
</dbReference>
<dbReference type="SUPFAM" id="SSF89796">
    <property type="entry name" value="CoA-transferase family III (CaiB/BaiF)"/>
    <property type="match status" value="1"/>
</dbReference>
<name>A0ABU8M3A6_9PSEU</name>
<dbReference type="InterPro" id="IPR050483">
    <property type="entry name" value="CoA-transferase_III_domain"/>
</dbReference>
<dbReference type="Proteomes" id="UP001369736">
    <property type="component" value="Unassembled WGS sequence"/>
</dbReference>
<dbReference type="GO" id="GO:0016740">
    <property type="term" value="F:transferase activity"/>
    <property type="evidence" value="ECO:0007669"/>
    <property type="project" value="UniProtKB-KW"/>
</dbReference>
<evidence type="ECO:0000256" key="1">
    <source>
        <dbReference type="ARBA" id="ARBA00022679"/>
    </source>
</evidence>
<dbReference type="PANTHER" id="PTHR48207">
    <property type="entry name" value="SUCCINATE--HYDROXYMETHYLGLUTARATE COA-TRANSFERASE"/>
    <property type="match status" value="1"/>
</dbReference>
<evidence type="ECO:0000256" key="2">
    <source>
        <dbReference type="SAM" id="MobiDB-lite"/>
    </source>
</evidence>
<dbReference type="Gene3D" id="3.40.50.10540">
    <property type="entry name" value="Crotonobetainyl-coa:carnitine coa-transferase, domain 1"/>
    <property type="match status" value="1"/>
</dbReference>
<gene>
    <name evidence="3" type="ORF">WCD58_10165</name>
</gene>
<proteinExistence type="predicted"/>
<dbReference type="EMBL" id="JBBEGM010000003">
    <property type="protein sequence ID" value="MEJ2861522.1"/>
    <property type="molecule type" value="Genomic_DNA"/>
</dbReference>